<comment type="function">
    <text evidence="11">Catalyzes the conversion of dihydroorotate to orotate.</text>
</comment>
<sequence>MAVDIAGLLFSSPVIAASGTFGYGREYDDYLDLEKIGGFVTKGVSLEPRDGNQPPRIAETACGMLNAIGLANIGLEKFLADKLPLVEKTRARCVVNLYGESAEEFEKLAQALDARQGVDALELNVSCPNVKGGGMAFGQDAKAVYELTRVVRQKTSLPLWVKLTPNVADPVPMAKAAADAGADALSLINTILAMAIDARTRKPKLGNVYGGLSGPAIKPVGLRMVHQVSRAVDLPVVGMGGIMTGSDVAEYLLAGASAVQVGTASFSDPASCVRIADELAAFMKEQGIAEVRELIGGLLS</sequence>
<dbReference type="EC" id="1.3.-.-" evidence="11"/>
<feature type="binding site" evidence="11">
    <location>
        <position position="162"/>
    </location>
    <ligand>
        <name>FMN</name>
        <dbReference type="ChEBI" id="CHEBI:58210"/>
    </ligand>
</feature>
<dbReference type="GO" id="GO:0006207">
    <property type="term" value="P:'de novo' pyrimidine nucleobase biosynthetic process"/>
    <property type="evidence" value="ECO:0007669"/>
    <property type="project" value="InterPro"/>
</dbReference>
<gene>
    <name evidence="11" type="primary">pyrD</name>
    <name evidence="13" type="ORF">X474_21995</name>
</gene>
<comment type="caution">
    <text evidence="13">The sequence shown here is derived from an EMBL/GenBank/DDBJ whole genome shotgun (WGS) entry which is preliminary data.</text>
</comment>
<dbReference type="Gene3D" id="3.20.20.70">
    <property type="entry name" value="Aldolase class I"/>
    <property type="match status" value="1"/>
</dbReference>
<evidence type="ECO:0000256" key="5">
    <source>
        <dbReference type="ARBA" id="ARBA00022490"/>
    </source>
</evidence>
<dbReference type="InterPro" id="IPR001295">
    <property type="entry name" value="Dihydroorotate_DH_CS"/>
</dbReference>
<dbReference type="GO" id="GO:0044205">
    <property type="term" value="P:'de novo' UMP biosynthetic process"/>
    <property type="evidence" value="ECO:0007669"/>
    <property type="project" value="UniProtKB-UniRule"/>
</dbReference>
<dbReference type="FunFam" id="3.20.20.70:FF:000027">
    <property type="entry name" value="Dihydropyrimidine dehydrogenase [NADP(+)]"/>
    <property type="match status" value="1"/>
</dbReference>
<dbReference type="InterPro" id="IPR013785">
    <property type="entry name" value="Aldolase_TIM"/>
</dbReference>
<feature type="domain" description="Dihydroorotate dehydrogenase catalytic" evidence="12">
    <location>
        <begin position="2"/>
        <end position="283"/>
    </location>
</feature>
<feature type="binding site" evidence="11">
    <location>
        <position position="18"/>
    </location>
    <ligand>
        <name>FMN</name>
        <dbReference type="ChEBI" id="CHEBI:58210"/>
    </ligand>
</feature>
<evidence type="ECO:0000256" key="6">
    <source>
        <dbReference type="ARBA" id="ARBA00022630"/>
    </source>
</evidence>
<protein>
    <recommendedName>
        <fullName evidence="11">Dihydroorotate dehydrogenase</fullName>
        <shortName evidence="11">DHOD</shortName>
        <shortName evidence="11">DHODase</shortName>
        <shortName evidence="11">DHOdehase</shortName>
        <ecNumber evidence="11">1.3.-.-</ecNumber>
    </recommendedName>
</protein>
<dbReference type="InterPro" id="IPR049622">
    <property type="entry name" value="Dihydroorotate_DH_I"/>
</dbReference>
<keyword evidence="8 11" id="KW-0665">Pyrimidine biosynthesis</keyword>
<comment type="pathway">
    <text evidence="2 11">Pyrimidine metabolism; UMP biosynthesis via de novo pathway.</text>
</comment>
<keyword evidence="10" id="KW-0520">NAD</keyword>
<dbReference type="CDD" id="cd04740">
    <property type="entry name" value="DHOD_1B_like"/>
    <property type="match status" value="1"/>
</dbReference>
<comment type="subcellular location">
    <subcellularLocation>
        <location evidence="1 11">Cytoplasm</location>
    </subcellularLocation>
</comment>
<dbReference type="InterPro" id="IPR033888">
    <property type="entry name" value="DHOD_1B"/>
</dbReference>
<feature type="binding site" evidence="11">
    <location>
        <position position="188"/>
    </location>
    <ligand>
        <name>FMN</name>
        <dbReference type="ChEBI" id="CHEBI:58210"/>
    </ligand>
</feature>
<feature type="binding site" evidence="11">
    <location>
        <position position="124"/>
    </location>
    <ligand>
        <name>FMN</name>
        <dbReference type="ChEBI" id="CHEBI:58210"/>
    </ligand>
</feature>
<evidence type="ECO:0000259" key="12">
    <source>
        <dbReference type="Pfam" id="PF01180"/>
    </source>
</evidence>
<proteinExistence type="inferred from homology"/>
<evidence type="ECO:0000256" key="4">
    <source>
        <dbReference type="ARBA" id="ARBA00011669"/>
    </source>
</evidence>
<organism evidence="13 14">
    <name type="scientific">Dethiosulfatarculus sandiegensis</name>
    <dbReference type="NCBI Taxonomy" id="1429043"/>
    <lineage>
        <taxon>Bacteria</taxon>
        <taxon>Pseudomonadati</taxon>
        <taxon>Thermodesulfobacteriota</taxon>
        <taxon>Desulfarculia</taxon>
        <taxon>Desulfarculales</taxon>
        <taxon>Desulfarculaceae</taxon>
        <taxon>Dethiosulfatarculus</taxon>
    </lineage>
</organism>
<evidence type="ECO:0000256" key="2">
    <source>
        <dbReference type="ARBA" id="ARBA00004725"/>
    </source>
</evidence>
<evidence type="ECO:0000256" key="9">
    <source>
        <dbReference type="ARBA" id="ARBA00023002"/>
    </source>
</evidence>
<comment type="cofactor">
    <cofactor evidence="11">
        <name>FMN</name>
        <dbReference type="ChEBI" id="CHEBI:58210"/>
    </cofactor>
    <text evidence="11">Binds 1 FMN per subunit.</text>
</comment>
<dbReference type="InterPro" id="IPR005720">
    <property type="entry name" value="Dihydroorotate_DH_cat"/>
</dbReference>
<evidence type="ECO:0000256" key="11">
    <source>
        <dbReference type="HAMAP-Rule" id="MF_00224"/>
    </source>
</evidence>
<evidence type="ECO:0000313" key="13">
    <source>
        <dbReference type="EMBL" id="KIX11893.1"/>
    </source>
</evidence>
<feature type="binding site" evidence="11">
    <location>
        <position position="42"/>
    </location>
    <ligand>
        <name>substrate</name>
    </ligand>
</feature>
<dbReference type="GO" id="GO:0005737">
    <property type="term" value="C:cytoplasm"/>
    <property type="evidence" value="ECO:0007669"/>
    <property type="project" value="UniProtKB-SubCell"/>
</dbReference>
<evidence type="ECO:0000256" key="8">
    <source>
        <dbReference type="ARBA" id="ARBA00022975"/>
    </source>
</evidence>
<feature type="binding site" evidence="11">
    <location>
        <begin position="42"/>
        <end position="43"/>
    </location>
    <ligand>
        <name>FMN</name>
        <dbReference type="ChEBI" id="CHEBI:58210"/>
    </ligand>
</feature>
<accession>A0A0D2HMT6</accession>
<evidence type="ECO:0000256" key="7">
    <source>
        <dbReference type="ARBA" id="ARBA00022643"/>
    </source>
</evidence>
<dbReference type="SUPFAM" id="SSF51395">
    <property type="entry name" value="FMN-linked oxidoreductases"/>
    <property type="match status" value="1"/>
</dbReference>
<reference evidence="13 14" key="1">
    <citation type="submission" date="2013-11" db="EMBL/GenBank/DDBJ databases">
        <title>Metagenomic analysis of a methanogenic consortium involved in long chain n-alkane degradation.</title>
        <authorList>
            <person name="Davidova I.A."/>
            <person name="Callaghan A.V."/>
            <person name="Wawrik B."/>
            <person name="Pruitt S."/>
            <person name="Marks C."/>
            <person name="Duncan K.E."/>
            <person name="Suflita J.M."/>
        </authorList>
    </citation>
    <scope>NUCLEOTIDE SEQUENCE [LARGE SCALE GENOMIC DNA]</scope>
    <source>
        <strain evidence="13 14">SPR</strain>
    </source>
</reference>
<keyword evidence="5 11" id="KW-0963">Cytoplasm</keyword>
<dbReference type="Pfam" id="PF01180">
    <property type="entry name" value="DHO_dh"/>
    <property type="match status" value="1"/>
</dbReference>
<evidence type="ECO:0000256" key="10">
    <source>
        <dbReference type="ARBA" id="ARBA00023027"/>
    </source>
</evidence>
<comment type="catalytic activity">
    <reaction evidence="11">
        <text>(S)-dihydroorotate + A = orotate + AH2</text>
        <dbReference type="Rhea" id="RHEA:18073"/>
        <dbReference type="ChEBI" id="CHEBI:13193"/>
        <dbReference type="ChEBI" id="CHEBI:17499"/>
        <dbReference type="ChEBI" id="CHEBI:30839"/>
        <dbReference type="ChEBI" id="CHEBI:30864"/>
    </reaction>
</comment>
<feature type="active site" description="Nucleophile" evidence="11">
    <location>
        <position position="127"/>
    </location>
</feature>
<dbReference type="PATRIC" id="fig|1429043.3.peg.4664"/>
<dbReference type="PIRSF" id="PIRSF000164">
    <property type="entry name" value="DHO_oxidase"/>
    <property type="match status" value="1"/>
</dbReference>
<feature type="binding site" evidence="11">
    <location>
        <begin position="240"/>
        <end position="241"/>
    </location>
    <ligand>
        <name>FMN</name>
        <dbReference type="ChEBI" id="CHEBI:58210"/>
    </ligand>
</feature>
<dbReference type="PROSITE" id="PS00911">
    <property type="entry name" value="DHODEHASE_1"/>
    <property type="match status" value="1"/>
</dbReference>
<dbReference type="NCBIfam" id="NF005574">
    <property type="entry name" value="PRK07259.1"/>
    <property type="match status" value="1"/>
</dbReference>
<dbReference type="PANTHER" id="PTHR48109:SF1">
    <property type="entry name" value="DIHYDROOROTATE DEHYDROGENASE (FUMARATE)"/>
    <property type="match status" value="1"/>
</dbReference>
<comment type="subunit">
    <text evidence="4">Heterotetramer of 2 PyrK and 2 PyrD type B subunits.</text>
</comment>
<dbReference type="PANTHER" id="PTHR48109">
    <property type="entry name" value="DIHYDROOROTATE DEHYDROGENASE (QUINONE), MITOCHONDRIAL-RELATED"/>
    <property type="match status" value="1"/>
</dbReference>
<dbReference type="InterPro" id="IPR024920">
    <property type="entry name" value="Dihydroorotate_DH_1"/>
</dbReference>
<dbReference type="InParanoid" id="A0A0D2HMT6"/>
<feature type="binding site" evidence="11">
    <location>
        <position position="124"/>
    </location>
    <ligand>
        <name>substrate</name>
    </ligand>
</feature>
<dbReference type="InterPro" id="IPR050074">
    <property type="entry name" value="DHO_dehydrogenase"/>
</dbReference>
<dbReference type="FunCoup" id="A0A0D2HMT6">
    <property type="interactions" value="275"/>
</dbReference>
<feature type="binding site" evidence="11">
    <location>
        <position position="214"/>
    </location>
    <ligand>
        <name>FMN</name>
        <dbReference type="ChEBI" id="CHEBI:58210"/>
    </ligand>
</feature>
<feature type="binding site" evidence="11">
    <location>
        <position position="96"/>
    </location>
    <ligand>
        <name>FMN</name>
        <dbReference type="ChEBI" id="CHEBI:58210"/>
    </ligand>
</feature>
<dbReference type="NCBIfam" id="TIGR01037">
    <property type="entry name" value="pyrD_sub1_fam"/>
    <property type="match status" value="1"/>
</dbReference>
<dbReference type="InterPro" id="IPR012135">
    <property type="entry name" value="Dihydroorotate_DH_1_2"/>
</dbReference>
<feature type="binding site" evidence="11">
    <location>
        <begin position="189"/>
        <end position="190"/>
    </location>
    <ligand>
        <name>substrate</name>
    </ligand>
</feature>
<evidence type="ECO:0000256" key="1">
    <source>
        <dbReference type="ARBA" id="ARBA00004496"/>
    </source>
</evidence>
<dbReference type="AlphaFoldDB" id="A0A0D2HMT6"/>
<name>A0A0D2HMT6_9BACT</name>
<dbReference type="HAMAP" id="MF_00224">
    <property type="entry name" value="DHO_dh_type1"/>
    <property type="match status" value="1"/>
</dbReference>
<evidence type="ECO:0000256" key="3">
    <source>
        <dbReference type="ARBA" id="ARBA00008008"/>
    </source>
</evidence>
<dbReference type="UniPathway" id="UPA00070"/>
<dbReference type="EMBL" id="AZAC01000038">
    <property type="protein sequence ID" value="KIX11893.1"/>
    <property type="molecule type" value="Genomic_DNA"/>
</dbReference>
<evidence type="ECO:0000313" key="14">
    <source>
        <dbReference type="Proteomes" id="UP000032233"/>
    </source>
</evidence>
<keyword evidence="6 11" id="KW-0285">Flavoprotein</keyword>
<dbReference type="GO" id="GO:0004152">
    <property type="term" value="F:dihydroorotate dehydrogenase activity"/>
    <property type="evidence" value="ECO:0007669"/>
    <property type="project" value="UniProtKB-UniRule"/>
</dbReference>
<dbReference type="PROSITE" id="PS00912">
    <property type="entry name" value="DHODEHASE_2"/>
    <property type="match status" value="1"/>
</dbReference>
<keyword evidence="7 11" id="KW-0288">FMN</keyword>
<feature type="binding site" evidence="11">
    <location>
        <begin position="262"/>
        <end position="263"/>
    </location>
    <ligand>
        <name>FMN</name>
        <dbReference type="ChEBI" id="CHEBI:58210"/>
    </ligand>
</feature>
<keyword evidence="14" id="KW-1185">Reference proteome</keyword>
<comment type="similarity">
    <text evidence="3 11">Belongs to the dihydroorotate dehydrogenase family. Type 1 subfamily.</text>
</comment>
<feature type="binding site" evidence="11">
    <location>
        <begin position="66"/>
        <end position="70"/>
    </location>
    <ligand>
        <name>substrate</name>
    </ligand>
</feature>
<dbReference type="Proteomes" id="UP000032233">
    <property type="component" value="Unassembled WGS sequence"/>
</dbReference>
<keyword evidence="9 11" id="KW-0560">Oxidoreductase</keyword>
<dbReference type="STRING" id="1429043.X474_21995"/>